<dbReference type="Proteomes" id="UP000045842">
    <property type="component" value="Unassembled WGS sequence"/>
</dbReference>
<evidence type="ECO:0000313" key="4">
    <source>
        <dbReference type="Proteomes" id="UP000045842"/>
    </source>
</evidence>
<dbReference type="AlphaFoldDB" id="A0A655HNA5"/>
<dbReference type="EMBL" id="CNGE01000159">
    <property type="protein sequence ID" value="CKS05819.1"/>
    <property type="molecule type" value="Genomic_DNA"/>
</dbReference>
<proteinExistence type="predicted"/>
<evidence type="ECO:0000313" key="3">
    <source>
        <dbReference type="EMBL" id="COU82246.1"/>
    </source>
</evidence>
<reference evidence="4 5" key="1">
    <citation type="submission" date="2015-03" db="EMBL/GenBank/DDBJ databases">
        <authorList>
            <consortium name="Pathogen Informatics"/>
        </authorList>
    </citation>
    <scope>NUCLEOTIDE SEQUENCE [LARGE SCALE GENOMIC DNA]</scope>
    <source>
        <strain evidence="2 5">Bir 172</strain>
        <strain evidence="3 4">G09801536</strain>
    </source>
</reference>
<dbReference type="EMBL" id="CSAD01000033">
    <property type="protein sequence ID" value="COU82246.1"/>
    <property type="molecule type" value="Genomic_DNA"/>
</dbReference>
<evidence type="ECO:0000256" key="1">
    <source>
        <dbReference type="SAM" id="MobiDB-lite"/>
    </source>
</evidence>
<feature type="region of interest" description="Disordered" evidence="1">
    <location>
        <begin position="1"/>
        <end position="28"/>
    </location>
</feature>
<gene>
    <name evidence="3" type="ORF">ERS007679_00444</name>
    <name evidence="2" type="ORF">ERS027646_01189</name>
</gene>
<evidence type="ECO:0000313" key="2">
    <source>
        <dbReference type="EMBL" id="CKS05819.1"/>
    </source>
</evidence>
<organism evidence="3 4">
    <name type="scientific">Mycobacterium tuberculosis</name>
    <dbReference type="NCBI Taxonomy" id="1773"/>
    <lineage>
        <taxon>Bacteria</taxon>
        <taxon>Bacillati</taxon>
        <taxon>Actinomycetota</taxon>
        <taxon>Actinomycetes</taxon>
        <taxon>Mycobacteriales</taxon>
        <taxon>Mycobacteriaceae</taxon>
        <taxon>Mycobacterium</taxon>
        <taxon>Mycobacterium tuberculosis complex</taxon>
    </lineage>
</organism>
<protein>
    <submittedName>
        <fullName evidence="3">Uncharacterized protein</fullName>
    </submittedName>
</protein>
<name>A0A655HNA5_MYCTX</name>
<sequence length="194" mass="21396">MWSRDEQRHRNHERNGGNYGGDTDHPRPARSGQFVVQVGRLLIVVVVIEPEIGWHIRAAGDVLGFRSRVCPRICVGLARLVTGQFVAAPGDGRQVVAGSPFVARVADGFRFGFVRFPSRGIRPAHVCLPCPTASPTRVAFRLHPCPRARRILHWCHGNPTQPGRTEKSGQPCYWSTDALIVTFPAPDQCFSGPT</sequence>
<accession>A0A655HNA5</accession>
<evidence type="ECO:0000313" key="5">
    <source>
        <dbReference type="Proteomes" id="UP000048948"/>
    </source>
</evidence>
<dbReference type="Proteomes" id="UP000048948">
    <property type="component" value="Unassembled WGS sequence"/>
</dbReference>